<feature type="transmembrane region" description="Helical" evidence="1">
    <location>
        <begin position="37"/>
        <end position="58"/>
    </location>
</feature>
<dbReference type="AlphaFoldDB" id="A0A4R9ANH5"/>
<dbReference type="EMBL" id="SOHL01000030">
    <property type="protein sequence ID" value="TFD66585.1"/>
    <property type="molecule type" value="Genomic_DNA"/>
</dbReference>
<reference evidence="2 3" key="1">
    <citation type="submission" date="2019-03" db="EMBL/GenBank/DDBJ databases">
        <title>Genomics of glacier-inhabiting Cryobacterium strains.</title>
        <authorList>
            <person name="Liu Q."/>
            <person name="Xin Y.-H."/>
        </authorList>
    </citation>
    <scope>NUCLEOTIDE SEQUENCE [LARGE SCALE GENOMIC DNA]</scope>
    <source>
        <strain evidence="2 3">Hz16</strain>
    </source>
</reference>
<evidence type="ECO:0000256" key="1">
    <source>
        <dbReference type="SAM" id="Phobius"/>
    </source>
</evidence>
<keyword evidence="1" id="KW-0472">Membrane</keyword>
<organism evidence="2 3">
    <name type="scientific">Cryobacterium gelidum</name>
    <dbReference type="NCBI Taxonomy" id="1259164"/>
    <lineage>
        <taxon>Bacteria</taxon>
        <taxon>Bacillati</taxon>
        <taxon>Actinomycetota</taxon>
        <taxon>Actinomycetes</taxon>
        <taxon>Micrococcales</taxon>
        <taxon>Microbacteriaceae</taxon>
        <taxon>Cryobacterium</taxon>
    </lineage>
</organism>
<protein>
    <recommendedName>
        <fullName evidence="4">Fimbrial assembly protein</fullName>
    </recommendedName>
</protein>
<dbReference type="Proteomes" id="UP000297983">
    <property type="component" value="Unassembled WGS sequence"/>
</dbReference>
<keyword evidence="1" id="KW-0812">Transmembrane</keyword>
<proteinExistence type="predicted"/>
<accession>A0A4R9ANH5</accession>
<comment type="caution">
    <text evidence="2">The sequence shown here is derived from an EMBL/GenBank/DDBJ whole genome shotgun (WGS) entry which is preliminary data.</text>
</comment>
<evidence type="ECO:0008006" key="4">
    <source>
        <dbReference type="Google" id="ProtNLM"/>
    </source>
</evidence>
<sequence>MSRHSGVDDLVIGGEPRVDLLPPVVKARQKAKTLRKILGASVVAVVIVVGAGVAAASWQASVSREQLAVTQARTAELLLEQTKFVEVRTVQDEVDAVGAARQIGASTEVDWQGYFAGVRAVIPADVTIDSLAVDSESPLVAYGQPEAPLQEARIATLVIGLTSPSLPTVPEWLNAIKTLPGYADSTPGSITQNETGAYLVTLTVHIDEGARSNRFAVAAEGK</sequence>
<dbReference type="RefSeq" id="WP_134463302.1">
    <property type="nucleotide sequence ID" value="NZ_SOHL01000030.1"/>
</dbReference>
<keyword evidence="1" id="KW-1133">Transmembrane helix</keyword>
<evidence type="ECO:0000313" key="2">
    <source>
        <dbReference type="EMBL" id="TFD66585.1"/>
    </source>
</evidence>
<keyword evidence="3" id="KW-1185">Reference proteome</keyword>
<gene>
    <name evidence="2" type="ORF">E3T50_15380</name>
</gene>
<evidence type="ECO:0000313" key="3">
    <source>
        <dbReference type="Proteomes" id="UP000297983"/>
    </source>
</evidence>
<name>A0A4R9ANH5_9MICO</name>